<dbReference type="InterPro" id="IPR029058">
    <property type="entry name" value="AB_hydrolase_fold"/>
</dbReference>
<organism evidence="3 4">
    <name type="scientific">Caenorhabditis bovis</name>
    <dbReference type="NCBI Taxonomy" id="2654633"/>
    <lineage>
        <taxon>Eukaryota</taxon>
        <taxon>Metazoa</taxon>
        <taxon>Ecdysozoa</taxon>
        <taxon>Nematoda</taxon>
        <taxon>Chromadorea</taxon>
        <taxon>Rhabditida</taxon>
        <taxon>Rhabditina</taxon>
        <taxon>Rhabditomorpha</taxon>
        <taxon>Rhabditoidea</taxon>
        <taxon>Rhabditidae</taxon>
        <taxon>Peloderinae</taxon>
        <taxon>Caenorhabditis</taxon>
    </lineage>
</organism>
<comment type="caution">
    <text evidence="3">The sequence shown here is derived from an EMBL/GenBank/DDBJ whole genome shotgun (WGS) entry which is preliminary data.</text>
</comment>
<dbReference type="CDD" id="cd00519">
    <property type="entry name" value="Lipase_3"/>
    <property type="match status" value="1"/>
</dbReference>
<dbReference type="AlphaFoldDB" id="A0A8S1EIQ5"/>
<evidence type="ECO:0000313" key="4">
    <source>
        <dbReference type="Proteomes" id="UP000494206"/>
    </source>
</evidence>
<name>A0A8S1EIQ5_9PELO</name>
<evidence type="ECO:0000259" key="2">
    <source>
        <dbReference type="Pfam" id="PF01764"/>
    </source>
</evidence>
<feature type="signal peptide" evidence="1">
    <location>
        <begin position="1"/>
        <end position="19"/>
    </location>
</feature>
<dbReference type="GO" id="GO:0006629">
    <property type="term" value="P:lipid metabolic process"/>
    <property type="evidence" value="ECO:0007669"/>
    <property type="project" value="InterPro"/>
</dbReference>
<keyword evidence="4" id="KW-1185">Reference proteome</keyword>
<evidence type="ECO:0000256" key="1">
    <source>
        <dbReference type="SAM" id="SignalP"/>
    </source>
</evidence>
<evidence type="ECO:0000313" key="3">
    <source>
        <dbReference type="EMBL" id="CAB3401815.1"/>
    </source>
</evidence>
<proteinExistence type="predicted"/>
<dbReference type="OrthoDB" id="426718at2759"/>
<dbReference type="InterPro" id="IPR002921">
    <property type="entry name" value="Fungal_lipase-type"/>
</dbReference>
<protein>
    <recommendedName>
        <fullName evidence="2">Fungal lipase-type domain-containing protein</fullName>
    </recommendedName>
</protein>
<feature type="domain" description="Fungal lipase-type" evidence="2">
    <location>
        <begin position="129"/>
        <end position="268"/>
    </location>
</feature>
<dbReference type="EMBL" id="CADEPM010000003">
    <property type="protein sequence ID" value="CAB3401815.1"/>
    <property type="molecule type" value="Genomic_DNA"/>
</dbReference>
<dbReference type="Pfam" id="PF01764">
    <property type="entry name" value="Lipase_3"/>
    <property type="match status" value="1"/>
</dbReference>
<feature type="chain" id="PRO_5035941992" description="Fungal lipase-type domain-containing protein" evidence="1">
    <location>
        <begin position="20"/>
        <end position="336"/>
    </location>
</feature>
<dbReference type="SUPFAM" id="SSF53474">
    <property type="entry name" value="alpha/beta-Hydrolases"/>
    <property type="match status" value="1"/>
</dbReference>
<reference evidence="3 4" key="1">
    <citation type="submission" date="2020-04" db="EMBL/GenBank/DDBJ databases">
        <authorList>
            <person name="Laetsch R D."/>
            <person name="Stevens L."/>
            <person name="Kumar S."/>
            <person name="Blaxter L. M."/>
        </authorList>
    </citation>
    <scope>NUCLEOTIDE SEQUENCE [LARGE SCALE GENOMIC DNA]</scope>
</reference>
<dbReference type="PANTHER" id="PTHR45908:SF22">
    <property type="entry name" value="FUNGAL LIPASE-LIKE DOMAIN-CONTAINING PROTEIN"/>
    <property type="match status" value="1"/>
</dbReference>
<dbReference type="PANTHER" id="PTHR45908">
    <property type="entry name" value="PROTEIN CBG11750-RELATED"/>
    <property type="match status" value="1"/>
</dbReference>
<sequence>MTRQLFVLVLPLLTILCSADKCSDCLASGKHWCETLKKCGVSPCLTAITKALNCPELPDKAHAYDDNFIRTKVFITHAAAYNMDPQTCFNKQLPSMRVSQIVNINCDPVGPKANCFSFIAVDTTQKAIVLAFRGTIGNIQLAEELLDFFRAKKQFFDAGHVFEYFYDAFLIQWNAGLQSDLRKLKYQYPGFELWVTGHSLGGAMASIAASYIVKVGLYDGTQIKLVTLGQPRTGDYDYGMIRREMDFQFPYSFRIVHHRDIAAHIPPQEGPDEYFHHRTEVWYNNNMTVGMPYKLCPEADGLYCSATQLDTSAEDHSWYFGINFIEWAQNGCPKLN</sequence>
<dbReference type="Gene3D" id="3.40.50.1820">
    <property type="entry name" value="alpha/beta hydrolase"/>
    <property type="match status" value="1"/>
</dbReference>
<keyword evidence="1" id="KW-0732">Signal</keyword>
<accession>A0A8S1EIQ5</accession>
<dbReference type="Proteomes" id="UP000494206">
    <property type="component" value="Unassembled WGS sequence"/>
</dbReference>
<gene>
    <name evidence="3" type="ORF">CBOVIS_LOCUS4509</name>
</gene>